<dbReference type="InterPro" id="IPR001296">
    <property type="entry name" value="Glyco_trans_1"/>
</dbReference>
<feature type="domain" description="DUF1972" evidence="2">
    <location>
        <begin position="1"/>
        <end position="173"/>
    </location>
</feature>
<protein>
    <submittedName>
        <fullName evidence="3">Glycosyl transferase family protein</fullName>
    </submittedName>
</protein>
<gene>
    <name evidence="3" type="ORF">ERS852511_04812</name>
</gene>
<sequence length="359" mass="41023">MKKIGIIGTVGVPASYGGFETLVENIIERKCSSDIQYTVYCSSKAYSSHLSSYKGAALKYIKLDANGIQSIIYDIISLLKATKECDEILVLGVSGCCFLPLYRLFSQKKLIVNIDGLEHKRKKWNRCVKLFLKFSERMAIRYSDIIVADNKGIKDYVREEYGINSELIAYGGDHTLISVTDDEKQSILEEYNLVVKEYSFSVCRIEPENNVHIALQAFKENGQKLVFIGNWFKSEYGRALFKEYQDVSNIILLSPVYDLKVLFVLRSSCKFYIHGHSAGGTNPSLVEAMFLKCPILAFDVVYNRATTENKAFYYKDVASLNNLITIDPCMQLQCAQNMKDIACRLYYWRVIAEQYEKLY</sequence>
<feature type="domain" description="Glycosyl transferase family 1" evidence="1">
    <location>
        <begin position="196"/>
        <end position="302"/>
    </location>
</feature>
<accession>A0A174UH65</accession>
<dbReference type="RefSeq" id="WP_016267225.1">
    <property type="nucleotide sequence ID" value="NZ_CZAP01000031.1"/>
</dbReference>
<dbReference type="EMBL" id="CZAP01000031">
    <property type="protein sequence ID" value="CUQ21944.1"/>
    <property type="molecule type" value="Genomic_DNA"/>
</dbReference>
<evidence type="ECO:0000313" key="3">
    <source>
        <dbReference type="EMBL" id="CUQ21944.1"/>
    </source>
</evidence>
<dbReference type="SUPFAM" id="SSF53756">
    <property type="entry name" value="UDP-Glycosyltransferase/glycogen phosphorylase"/>
    <property type="match status" value="1"/>
</dbReference>
<evidence type="ECO:0000313" key="4">
    <source>
        <dbReference type="Proteomes" id="UP000095576"/>
    </source>
</evidence>
<dbReference type="Pfam" id="PF09314">
    <property type="entry name" value="DUF1972"/>
    <property type="match status" value="1"/>
</dbReference>
<reference evidence="3 4" key="1">
    <citation type="submission" date="2015-09" db="EMBL/GenBank/DDBJ databases">
        <authorList>
            <consortium name="Pathogen Informatics"/>
        </authorList>
    </citation>
    <scope>NUCLEOTIDE SEQUENCE [LARGE SCALE GENOMIC DNA]</scope>
    <source>
        <strain evidence="3 4">2789STDY5834899</strain>
    </source>
</reference>
<dbReference type="GO" id="GO:0016757">
    <property type="term" value="F:glycosyltransferase activity"/>
    <property type="evidence" value="ECO:0007669"/>
    <property type="project" value="InterPro"/>
</dbReference>
<organism evidence="3 4">
    <name type="scientific">Bacteroides thetaiotaomicron</name>
    <dbReference type="NCBI Taxonomy" id="818"/>
    <lineage>
        <taxon>Bacteria</taxon>
        <taxon>Pseudomonadati</taxon>
        <taxon>Bacteroidota</taxon>
        <taxon>Bacteroidia</taxon>
        <taxon>Bacteroidales</taxon>
        <taxon>Bacteroidaceae</taxon>
        <taxon>Bacteroides</taxon>
    </lineage>
</organism>
<dbReference type="Gene3D" id="3.40.50.2000">
    <property type="entry name" value="Glycogen Phosphorylase B"/>
    <property type="match status" value="2"/>
</dbReference>
<dbReference type="PANTHER" id="PTHR46401:SF8">
    <property type="entry name" value="BLL6006 PROTEIN"/>
    <property type="match status" value="1"/>
</dbReference>
<dbReference type="InterPro" id="IPR015393">
    <property type="entry name" value="DUF1972"/>
</dbReference>
<evidence type="ECO:0000259" key="2">
    <source>
        <dbReference type="Pfam" id="PF09314"/>
    </source>
</evidence>
<evidence type="ECO:0000259" key="1">
    <source>
        <dbReference type="Pfam" id="PF00534"/>
    </source>
</evidence>
<keyword evidence="3" id="KW-0808">Transferase</keyword>
<dbReference type="Proteomes" id="UP000095576">
    <property type="component" value="Unassembled WGS sequence"/>
</dbReference>
<dbReference type="Pfam" id="PF00534">
    <property type="entry name" value="Glycos_transf_1"/>
    <property type="match status" value="1"/>
</dbReference>
<proteinExistence type="predicted"/>
<name>A0A174UH65_BACT4</name>
<dbReference type="PANTHER" id="PTHR46401">
    <property type="entry name" value="GLYCOSYLTRANSFERASE WBBK-RELATED"/>
    <property type="match status" value="1"/>
</dbReference>
<dbReference type="AlphaFoldDB" id="A0A174UH65"/>